<evidence type="ECO:0008006" key="5">
    <source>
        <dbReference type="Google" id="ProtNLM"/>
    </source>
</evidence>
<evidence type="ECO:0000256" key="2">
    <source>
        <dbReference type="SAM" id="Phobius"/>
    </source>
</evidence>
<feature type="non-terminal residue" evidence="3">
    <location>
        <position position="1"/>
    </location>
</feature>
<organism evidence="3 4">
    <name type="scientific">Lagenidium giganteum</name>
    <dbReference type="NCBI Taxonomy" id="4803"/>
    <lineage>
        <taxon>Eukaryota</taxon>
        <taxon>Sar</taxon>
        <taxon>Stramenopiles</taxon>
        <taxon>Oomycota</taxon>
        <taxon>Peronosporomycetes</taxon>
        <taxon>Pythiales</taxon>
        <taxon>Pythiaceae</taxon>
    </lineage>
</organism>
<name>A0AAV2ZBF8_9STRA</name>
<proteinExistence type="predicted"/>
<dbReference type="AlphaFoldDB" id="A0AAV2ZBF8"/>
<keyword evidence="2" id="KW-0812">Transmembrane</keyword>
<sequence length="946" mass="103282">SIPRSMGRVHLGEELLAAVLQHAEVLRGSIVAADDGPVESLRWAGAMPLLLRDLAVSRVISLSDVLTRASDPRRLAALLRSFPSAKPNDHLAVGGAHDVCEHLVVITSGFLWEYEEGLQQLLGSGVVRRLTICSTISERAHECCDVSVLGNRPAVMRFEDFATALRTFHRKPQCSPTSTVSPAVVIDPPVPNNAVKASEDSDEGGDGWDWDDEAAGSNDDEQVAPEPAARSLVQPEPGLKQDQTGIEVVYLPLTCVPLLSTSSAAEPSLFVLSHPICATAFPLLLSDIRDGSGLPRAVQYAHVKDVQPEQIPKDYRRTLKMLSHTLAEVLIQMRLQVKERIHAVGASSLKIGHTVLNNIHLLENELSTVALQDYRPATLILVDRTADLASPCSFEMSLVDRILAVLPQAPTTQAIHARPSFALRQNLHVTEVFGIHGCEPSPTKPLNVDLQPYTPSAFTASIRLKSGANLCHNSSQSSASILKSLVLRPAKLALRDLDKRLQEVEHELVQQRKITKTSSIRKPGDKKPPTRGRDVVLRRICNVLEAGEPSSSEHIALIELGVIVLETLERMSIGQLRWDKCRERTIRHGQLRQQSGGEWILPELADTIQRQLSSRERAQDTAPSFVEFLTLLVHAFTLSGAGSIEDYTLQMIRNIASELVLERLPESIAHVKLLSSPLAEELARYADALAASTTTATQSTSKDTSDDDEWDWGESASSPTSANSNNNEDLAHERLVVKCSIEAFIDRLMQPLNECSQHYAKANDELSGNSMDSQDSHPVPLLARIADSIQDPAKGVIPEAEHVSKLAKALLKRQLIIPHFLQIVDASEQLARVGIDLLKSGFSRFGFGGTGPSAARLVGSEHIAAGSDVAVVFVVGGVTFNEVCWLCVIFVVIVLILLELKPSSMITQVRAVHEALGDNDRVQVIIGGTTMTNNEILLHQLFKRIR</sequence>
<protein>
    <recommendedName>
        <fullName evidence="5">Sec1-like protein</fullName>
    </recommendedName>
</protein>
<keyword evidence="2" id="KW-1133">Transmembrane helix</keyword>
<keyword evidence="2" id="KW-0472">Membrane</keyword>
<dbReference type="SUPFAM" id="SSF56815">
    <property type="entry name" value="Sec1/munc18-like (SM) proteins"/>
    <property type="match status" value="1"/>
</dbReference>
<evidence type="ECO:0000313" key="3">
    <source>
        <dbReference type="EMBL" id="DBA04298.1"/>
    </source>
</evidence>
<dbReference type="EMBL" id="DAKRPA010000009">
    <property type="protein sequence ID" value="DBA04298.1"/>
    <property type="molecule type" value="Genomic_DNA"/>
</dbReference>
<evidence type="ECO:0000256" key="1">
    <source>
        <dbReference type="SAM" id="MobiDB-lite"/>
    </source>
</evidence>
<keyword evidence="4" id="KW-1185">Reference proteome</keyword>
<feature type="compositionally biased region" description="Low complexity" evidence="1">
    <location>
        <begin position="693"/>
        <end position="702"/>
    </location>
</feature>
<evidence type="ECO:0000313" key="4">
    <source>
        <dbReference type="Proteomes" id="UP001146120"/>
    </source>
</evidence>
<dbReference type="Proteomes" id="UP001146120">
    <property type="component" value="Unassembled WGS sequence"/>
</dbReference>
<accession>A0AAV2ZBF8</accession>
<gene>
    <name evidence="3" type="ORF">N0F65_002060</name>
</gene>
<comment type="caution">
    <text evidence="3">The sequence shown here is derived from an EMBL/GenBank/DDBJ whole genome shotgun (WGS) entry which is preliminary data.</text>
</comment>
<reference evidence="3" key="2">
    <citation type="journal article" date="2023" name="Microbiol Resour">
        <title>Decontamination and Annotation of the Draft Genome Sequence of the Oomycete Lagenidium giganteum ARSEF 373.</title>
        <authorList>
            <person name="Morgan W.R."/>
            <person name="Tartar A."/>
        </authorList>
    </citation>
    <scope>NUCLEOTIDE SEQUENCE</scope>
    <source>
        <strain evidence="3">ARSEF 373</strain>
    </source>
</reference>
<feature type="compositionally biased region" description="Low complexity" evidence="1">
    <location>
        <begin position="713"/>
        <end position="727"/>
    </location>
</feature>
<dbReference type="InterPro" id="IPR036045">
    <property type="entry name" value="Sec1-like_sf"/>
</dbReference>
<reference evidence="3" key="1">
    <citation type="submission" date="2022-11" db="EMBL/GenBank/DDBJ databases">
        <authorList>
            <person name="Morgan W.R."/>
            <person name="Tartar A."/>
        </authorList>
    </citation>
    <scope>NUCLEOTIDE SEQUENCE</scope>
    <source>
        <strain evidence="3">ARSEF 373</strain>
    </source>
</reference>
<feature type="region of interest" description="Disordered" evidence="1">
    <location>
        <begin position="172"/>
        <end position="238"/>
    </location>
</feature>
<feature type="region of interest" description="Disordered" evidence="1">
    <location>
        <begin position="693"/>
        <end position="727"/>
    </location>
</feature>
<feature type="compositionally biased region" description="Acidic residues" evidence="1">
    <location>
        <begin position="200"/>
        <end position="223"/>
    </location>
</feature>
<feature type="transmembrane region" description="Helical" evidence="2">
    <location>
        <begin position="870"/>
        <end position="898"/>
    </location>
</feature>